<accession>A0A8D8M426</accession>
<dbReference type="GO" id="GO:0030286">
    <property type="term" value="C:dynein complex"/>
    <property type="evidence" value="ECO:0007669"/>
    <property type="project" value="InterPro"/>
</dbReference>
<dbReference type="FunFam" id="3.40.50.300:FF:000320">
    <property type="entry name" value="Dynein, axonemal, heavy chain 5"/>
    <property type="match status" value="1"/>
</dbReference>
<proteinExistence type="predicted"/>
<dbReference type="PANTHER" id="PTHR22878">
    <property type="entry name" value="DYNEIN HEAVY CHAIN 6, AXONEMAL-LIKE-RELATED"/>
    <property type="match status" value="1"/>
</dbReference>
<dbReference type="InterPro" id="IPR027417">
    <property type="entry name" value="P-loop_NTPase"/>
</dbReference>
<organism evidence="2">
    <name type="scientific">Cacopsylla melanoneura</name>
    <dbReference type="NCBI Taxonomy" id="428564"/>
    <lineage>
        <taxon>Eukaryota</taxon>
        <taxon>Metazoa</taxon>
        <taxon>Ecdysozoa</taxon>
        <taxon>Arthropoda</taxon>
        <taxon>Hexapoda</taxon>
        <taxon>Insecta</taxon>
        <taxon>Pterygota</taxon>
        <taxon>Neoptera</taxon>
        <taxon>Paraneoptera</taxon>
        <taxon>Hemiptera</taxon>
        <taxon>Sternorrhyncha</taxon>
        <taxon>Psylloidea</taxon>
        <taxon>Psyllidae</taxon>
        <taxon>Psyllinae</taxon>
        <taxon>Cacopsylla</taxon>
    </lineage>
</organism>
<dbReference type="InterPro" id="IPR004273">
    <property type="entry name" value="Dynein_heavy_D6_P-loop"/>
</dbReference>
<dbReference type="GO" id="GO:0008569">
    <property type="term" value="F:minus-end-directed microtubule motor activity"/>
    <property type="evidence" value="ECO:0007669"/>
    <property type="project" value="InterPro"/>
</dbReference>
<evidence type="ECO:0000259" key="1">
    <source>
        <dbReference type="Pfam" id="PF03028"/>
    </source>
</evidence>
<dbReference type="InterPro" id="IPR026983">
    <property type="entry name" value="DHC"/>
</dbReference>
<dbReference type="GO" id="GO:0045505">
    <property type="term" value="F:dynein intermediate chain binding"/>
    <property type="evidence" value="ECO:0007669"/>
    <property type="project" value="InterPro"/>
</dbReference>
<dbReference type="Pfam" id="PF03028">
    <property type="entry name" value="Dynein_heavy"/>
    <property type="match status" value="1"/>
</dbReference>
<name>A0A8D8M426_9HEMI</name>
<evidence type="ECO:0000313" key="2">
    <source>
        <dbReference type="EMBL" id="CAG6617367.1"/>
    </source>
</evidence>
<feature type="domain" description="Dynein heavy chain region D6 P-loop" evidence="1">
    <location>
        <begin position="45"/>
        <end position="148"/>
    </location>
</feature>
<dbReference type="Gene3D" id="3.40.50.300">
    <property type="entry name" value="P-loop containing nucleotide triphosphate hydrolases"/>
    <property type="match status" value="1"/>
</dbReference>
<dbReference type="EMBL" id="HBUF01038588">
    <property type="protein sequence ID" value="CAG6617367.1"/>
    <property type="molecule type" value="Transcribed_RNA"/>
</dbReference>
<dbReference type="GO" id="GO:0007018">
    <property type="term" value="P:microtubule-based movement"/>
    <property type="evidence" value="ECO:0007669"/>
    <property type="project" value="InterPro"/>
</dbReference>
<sequence>MLLVRCFRPDRIYQSVCHYVAMVMGDQFLTPDFISYDSIYKRSACSVPVLFILSPGSDPTEDLMALGVKFNTAGHKFKFLSLGKGQKKAALTLLHQSLSQGYWLVYQNCHLLVSLMSELEQHLTSAACVHPNFRLWLTTEPCPEFPVGTSQVWKDGMEHLLRLQRVRLYSECSYFESTSGQD</sequence>
<dbReference type="AlphaFoldDB" id="A0A8D8M426"/>
<dbReference type="PANTHER" id="PTHR22878:SF63">
    <property type="entry name" value="DYNEIN AXONEMAL HEAVY CHAIN 10"/>
    <property type="match status" value="1"/>
</dbReference>
<dbReference type="GO" id="GO:0051959">
    <property type="term" value="F:dynein light intermediate chain binding"/>
    <property type="evidence" value="ECO:0007669"/>
    <property type="project" value="InterPro"/>
</dbReference>
<reference evidence="2" key="1">
    <citation type="submission" date="2021-05" db="EMBL/GenBank/DDBJ databases">
        <authorList>
            <person name="Alioto T."/>
            <person name="Alioto T."/>
            <person name="Gomez Garrido J."/>
        </authorList>
    </citation>
    <scope>NUCLEOTIDE SEQUENCE</scope>
</reference>
<protein>
    <submittedName>
        <fullName evidence="2">Dynein heavy chain 10, axonemal</fullName>
    </submittedName>
</protein>